<reference evidence="8 9" key="3">
    <citation type="journal article" date="2016" name="Stand. Genomic Sci.">
        <title>Complete genome sequence of 'Halanaeroarchaeum sulfurireducens' M27-SA2, a sulfur-reducing and acetate-oxidizing haloarchaeon from the deep-sea hypersaline anoxic lake Medee.</title>
        <authorList>
            <person name="Messina E."/>
            <person name="Sorokin D.Y."/>
            <person name="Kublanov I.V."/>
            <person name="Toshchakov S."/>
            <person name="Lopatina A."/>
            <person name="Arcadi E."/>
            <person name="Smedile F."/>
            <person name="La Spada G."/>
            <person name="La Cono V."/>
            <person name="Yakimov M.M."/>
        </authorList>
    </citation>
    <scope>NUCLEOTIDE SEQUENCE [LARGE SCALE GENOMIC DNA]</scope>
    <source>
        <strain evidence="8 9">M27-SA2</strain>
    </source>
</reference>
<dbReference type="GO" id="GO:0015689">
    <property type="term" value="P:molybdate ion transport"/>
    <property type="evidence" value="ECO:0007669"/>
    <property type="project" value="InterPro"/>
</dbReference>
<keyword evidence="5" id="KW-0677">Repeat</keyword>
<reference evidence="9" key="2">
    <citation type="submission" date="2015-05" db="EMBL/GenBank/DDBJ databases">
        <title>Complete genome sequence of Halanaeroarchaeum sulfurireducens type strain M27-SA2, a sulfate-reducer haloarchaeon from marine anoxic lake Medee.</title>
        <authorList>
            <person name="Messina E."/>
            <person name="Kublanov I.V."/>
            <person name="Toshchakov S."/>
            <person name="Arcadi E."/>
            <person name="La Spada G."/>
            <person name="La Cono V."/>
            <person name="Yakimov M.M."/>
        </authorList>
    </citation>
    <scope>NUCLEOTIDE SEQUENCE [LARGE SCALE GENOMIC DNA]</scope>
    <source>
        <strain evidence="9">M27-SA2</strain>
    </source>
</reference>
<dbReference type="GO" id="GO:0003700">
    <property type="term" value="F:DNA-binding transcription factor activity"/>
    <property type="evidence" value="ECO:0007669"/>
    <property type="project" value="InterPro"/>
</dbReference>
<dbReference type="OrthoDB" id="70912at2157"/>
<dbReference type="Proteomes" id="UP000069906">
    <property type="component" value="Chromosome"/>
</dbReference>
<feature type="domain" description="Mop" evidence="6">
    <location>
        <begin position="159"/>
        <end position="225"/>
    </location>
</feature>
<dbReference type="KEGG" id="hsf:HLASA_0965"/>
<sequence length="232" mass="24371">MDPSFEAQLQEGDVDFTERDASLLEAIHEQGSLNKAATALGRSYSRCQKRIDSLEDAFGTLVERTRGGPGGGGSRVTEAGRELLARFERLQTGFAAAAGVTETVFSGTVTDRSGEIAEVETAAGPIRALVPPGSEQVQVGVRADAVTLHAPEEAPAADGTSARNRFDGVVESVRDGENVGQVAIDVGAETPLSVLVTATSRERLGLEPGCQVVATFKATAARCTDRKRRADE</sequence>
<dbReference type="KEGG" id="hsu:HLASF_0976"/>
<dbReference type="InterPro" id="IPR036390">
    <property type="entry name" value="WH_DNA-bd_sf"/>
</dbReference>
<dbReference type="PANTHER" id="PTHR30432:SF1">
    <property type="entry name" value="DNA-BINDING TRANSCRIPTIONAL DUAL REGULATOR MODE"/>
    <property type="match status" value="1"/>
</dbReference>
<evidence type="ECO:0000259" key="6">
    <source>
        <dbReference type="PROSITE" id="PS51866"/>
    </source>
</evidence>
<dbReference type="EMBL" id="CP011564">
    <property type="protein sequence ID" value="ALG81862.1"/>
    <property type="molecule type" value="Genomic_DNA"/>
</dbReference>
<dbReference type="InterPro" id="IPR000847">
    <property type="entry name" value="LysR_HTH_N"/>
</dbReference>
<accession>A0A0F7P8H6</accession>
<evidence type="ECO:0000256" key="4">
    <source>
        <dbReference type="ARBA" id="ARBA00022505"/>
    </source>
</evidence>
<comment type="subcellular location">
    <subcellularLocation>
        <location evidence="1">Cell membrane</location>
        <topology evidence="1">Peripheral membrane protein</topology>
    </subcellularLocation>
</comment>
<dbReference type="AlphaFoldDB" id="A0A0F7P8H6"/>
<dbReference type="Gene3D" id="2.40.50.100">
    <property type="match status" value="1"/>
</dbReference>
<dbReference type="PIRSF" id="PIRSF005763">
    <property type="entry name" value="Txn_reg_ModE"/>
    <property type="match status" value="1"/>
</dbReference>
<dbReference type="GO" id="GO:0005886">
    <property type="term" value="C:plasma membrane"/>
    <property type="evidence" value="ECO:0007669"/>
    <property type="project" value="UniProtKB-SubCell"/>
</dbReference>
<dbReference type="SUPFAM" id="SSF46785">
    <property type="entry name" value="Winged helix' DNA-binding domain"/>
    <property type="match status" value="1"/>
</dbReference>
<evidence type="ECO:0000313" key="7">
    <source>
        <dbReference type="EMBL" id="AKH97466.1"/>
    </source>
</evidence>
<evidence type="ECO:0000313" key="8">
    <source>
        <dbReference type="EMBL" id="ALG81862.1"/>
    </source>
</evidence>
<keyword evidence="3" id="KW-0813">Transport</keyword>
<reference evidence="7 10" key="1">
    <citation type="journal article" date="2015" name="ISME J.">
        <title>Elemental sulfur and acetate can support life of a novel strictly anaerobic haloarchaeon.</title>
        <authorList>
            <person name="Sorokin D.Y."/>
            <person name="Kublanov I.V."/>
            <person name="Gavrilov S.N."/>
            <person name="Rojo D."/>
            <person name="Roman P."/>
            <person name="Golyshin P.N."/>
            <person name="Slepak V.Z."/>
            <person name="Smedile F."/>
            <person name="Ferrer M."/>
            <person name="Messina E."/>
            <person name="La Cono V."/>
            <person name="Yakimov M.M."/>
        </authorList>
    </citation>
    <scope>NUCLEOTIDE SEQUENCE [LARGE SCALE GENOMIC DNA]</scope>
    <source>
        <strain evidence="7 10">HSR2</strain>
    </source>
</reference>
<dbReference type="InterPro" id="IPR008995">
    <property type="entry name" value="Mo/tungstate-bd_C_term_dom"/>
</dbReference>
<dbReference type="STRING" id="1604004.HLASA_0965"/>
<dbReference type="Gene3D" id="1.10.10.10">
    <property type="entry name" value="Winged helix-like DNA-binding domain superfamily/Winged helix DNA-binding domain"/>
    <property type="match status" value="1"/>
</dbReference>
<dbReference type="Pfam" id="PF00126">
    <property type="entry name" value="HTH_1"/>
    <property type="match status" value="1"/>
</dbReference>
<evidence type="ECO:0000313" key="10">
    <source>
        <dbReference type="Proteomes" id="UP000069906"/>
    </source>
</evidence>
<dbReference type="Proteomes" id="UP000060390">
    <property type="component" value="Chromosome"/>
</dbReference>
<proteinExistence type="inferred from homology"/>
<gene>
    <name evidence="8" type="ORF">HLASA_0965</name>
    <name evidence="7" type="ORF">HLASF_0976</name>
</gene>
<dbReference type="InterPro" id="IPR004606">
    <property type="entry name" value="Mop_domain"/>
</dbReference>
<evidence type="ECO:0000256" key="3">
    <source>
        <dbReference type="ARBA" id="ARBA00022448"/>
    </source>
</evidence>
<comment type="similarity">
    <text evidence="2">Belongs to the ModE family.</text>
</comment>
<keyword evidence="4" id="KW-0500">Molybdenum</keyword>
<dbReference type="InterPro" id="IPR005116">
    <property type="entry name" value="Transp-assoc_OB_typ1"/>
</dbReference>
<dbReference type="InterPro" id="IPR036388">
    <property type="entry name" value="WH-like_DNA-bd_sf"/>
</dbReference>
<evidence type="ECO:0000256" key="5">
    <source>
        <dbReference type="ARBA" id="ARBA00022737"/>
    </source>
</evidence>
<dbReference type="EMBL" id="CP008874">
    <property type="protein sequence ID" value="AKH97466.1"/>
    <property type="molecule type" value="Genomic_DNA"/>
</dbReference>
<dbReference type="GeneID" id="26010321"/>
<dbReference type="HOGENOM" id="CLU_072980_0_0_2"/>
<dbReference type="GO" id="GO:0030151">
    <property type="term" value="F:molybdenum ion binding"/>
    <property type="evidence" value="ECO:0007669"/>
    <property type="project" value="InterPro"/>
</dbReference>
<dbReference type="InterPro" id="IPR051815">
    <property type="entry name" value="Molybdate_resp_trans_reg"/>
</dbReference>
<name>A0A0F7P8H6_9EURY</name>
<organism evidence="7 10">
    <name type="scientific">Halanaeroarchaeum sulfurireducens</name>
    <dbReference type="NCBI Taxonomy" id="1604004"/>
    <lineage>
        <taxon>Archaea</taxon>
        <taxon>Methanobacteriati</taxon>
        <taxon>Methanobacteriota</taxon>
        <taxon>Stenosarchaea group</taxon>
        <taxon>Halobacteria</taxon>
        <taxon>Halobacteriales</taxon>
        <taxon>Halobacteriaceae</taxon>
        <taxon>Halanaeroarchaeum</taxon>
    </lineage>
</organism>
<dbReference type="InterPro" id="IPR016462">
    <property type="entry name" value="ModE"/>
</dbReference>
<evidence type="ECO:0000256" key="2">
    <source>
        <dbReference type="ARBA" id="ARBA00008110"/>
    </source>
</evidence>
<evidence type="ECO:0000313" key="9">
    <source>
        <dbReference type="Proteomes" id="UP000060390"/>
    </source>
</evidence>
<dbReference type="Pfam" id="PF03459">
    <property type="entry name" value="TOBE"/>
    <property type="match status" value="1"/>
</dbReference>
<protein>
    <submittedName>
        <fullName evidence="7">Molybdenum-binding protein</fullName>
    </submittedName>
</protein>
<keyword evidence="10" id="KW-1185">Reference proteome</keyword>
<dbReference type="PANTHER" id="PTHR30432">
    <property type="entry name" value="TRANSCRIPTIONAL REGULATOR MODE"/>
    <property type="match status" value="1"/>
</dbReference>
<dbReference type="RefSeq" id="WP_050048221.1">
    <property type="nucleotide sequence ID" value="NZ_CP008874.1"/>
</dbReference>
<evidence type="ECO:0000256" key="1">
    <source>
        <dbReference type="ARBA" id="ARBA00004202"/>
    </source>
</evidence>
<dbReference type="SUPFAM" id="SSF50331">
    <property type="entry name" value="MOP-like"/>
    <property type="match status" value="1"/>
</dbReference>
<dbReference type="PROSITE" id="PS51866">
    <property type="entry name" value="MOP"/>
    <property type="match status" value="1"/>
</dbReference>